<evidence type="ECO:0000313" key="2">
    <source>
        <dbReference type="Proteomes" id="UP000276128"/>
    </source>
</evidence>
<dbReference type="Proteomes" id="UP000276128">
    <property type="component" value="Unassembled WGS sequence"/>
</dbReference>
<keyword evidence="2" id="KW-1185">Reference proteome</keyword>
<reference evidence="1 2" key="1">
    <citation type="submission" date="2018-12" db="EMBL/GenBank/DDBJ databases">
        <title>Bacillus ochoae sp. nov., Paenibacillus whitsoniae sp. nov., Paenibacillus spiritus sp. nov. Isolated from the Mars Exploration Rover during spacecraft assembly.</title>
        <authorList>
            <person name="Seuylemezian A."/>
            <person name="Vaishampayan P."/>
        </authorList>
    </citation>
    <scope>NUCLEOTIDE SEQUENCE [LARGE SCALE GENOMIC DNA]</scope>
    <source>
        <strain evidence="1 2">MER 54</strain>
    </source>
</reference>
<dbReference type="AlphaFoldDB" id="A0A3R9ZZX3"/>
<dbReference type="PIRSF" id="PIRSF016498">
    <property type="entry name" value="UCP016498"/>
    <property type="match status" value="1"/>
</dbReference>
<dbReference type="RefSeq" id="WP_126144713.1">
    <property type="nucleotide sequence ID" value="NZ_RXHU01000111.1"/>
</dbReference>
<comment type="caution">
    <text evidence="1">The sequence shown here is derived from an EMBL/GenBank/DDBJ whole genome shotgun (WGS) entry which is preliminary data.</text>
</comment>
<dbReference type="Pfam" id="PF09969">
    <property type="entry name" value="DUF2203"/>
    <property type="match status" value="1"/>
</dbReference>
<proteinExistence type="predicted"/>
<name>A0A3R9ZZX3_9BACL</name>
<protein>
    <submittedName>
        <fullName evidence="1">DUF2203 family protein</fullName>
    </submittedName>
</protein>
<dbReference type="InterPro" id="IPR018699">
    <property type="entry name" value="DUF2203"/>
</dbReference>
<sequence>MSAKKWFTLDEANGLLPFVDQQLTKMQAIKREFEHKYMELRRLKNEAAERPQTEKDPFFVQEAALEFLQIEARGLIEHFQGTGIELKDIDTGLVDFPAMLDGEEVLLCWRQGEDRIRFFHGLHDGFAGRRPLADE</sequence>
<evidence type="ECO:0000313" key="1">
    <source>
        <dbReference type="EMBL" id="RTE02772.1"/>
    </source>
</evidence>
<accession>A0A3R9ZZX3</accession>
<dbReference type="EMBL" id="RXHU01000111">
    <property type="protein sequence ID" value="RTE02772.1"/>
    <property type="molecule type" value="Genomic_DNA"/>
</dbReference>
<gene>
    <name evidence="1" type="ORF">EJQ19_28940</name>
</gene>
<organism evidence="1 2">
    <name type="scientific">Paenibacillus whitsoniae</name>
    <dbReference type="NCBI Taxonomy" id="2496558"/>
    <lineage>
        <taxon>Bacteria</taxon>
        <taxon>Bacillati</taxon>
        <taxon>Bacillota</taxon>
        <taxon>Bacilli</taxon>
        <taxon>Bacillales</taxon>
        <taxon>Paenibacillaceae</taxon>
        <taxon>Paenibacillus</taxon>
    </lineage>
</organism>
<dbReference type="OrthoDB" id="9802910at2"/>